<reference evidence="1 2" key="1">
    <citation type="submission" date="2020-07" db="EMBL/GenBank/DDBJ databases">
        <title>Complete genome sequence of Chitinibacter sp. 2T18.</title>
        <authorList>
            <person name="Bae J.-W."/>
            <person name="Choi J.-W."/>
        </authorList>
    </citation>
    <scope>NUCLEOTIDE SEQUENCE [LARGE SCALE GENOMIC DNA]</scope>
    <source>
        <strain evidence="1 2">2T18</strain>
    </source>
</reference>
<keyword evidence="2" id="KW-1185">Reference proteome</keyword>
<sequence length="158" mass="17612">MFYSVKNNTWYAPDFRADYEAAGTWPDDAKEYPREVYDEVVTNRPADKVMIADKNGDPILADPPPPTSEQEAKIYAAAIQAHLDAAAVAHGYDDIKTAVTYAEEPSVPKFQNDGKAFRAWRSKVWEYAYAQLDLVNSGKRDKPSVDQLLGELPLLSGV</sequence>
<accession>A0A7H9BG12</accession>
<dbReference type="KEGG" id="chiz:HQ393_04880"/>
<dbReference type="Proteomes" id="UP000509597">
    <property type="component" value="Chromosome"/>
</dbReference>
<evidence type="ECO:0000313" key="1">
    <source>
        <dbReference type="EMBL" id="QLG87640.1"/>
    </source>
</evidence>
<name>A0A7H9BG12_9NEIS</name>
<gene>
    <name evidence="1" type="ORF">HQ393_04880</name>
</gene>
<proteinExistence type="predicted"/>
<evidence type="ECO:0000313" key="2">
    <source>
        <dbReference type="Proteomes" id="UP000509597"/>
    </source>
</evidence>
<organism evidence="1 2">
    <name type="scientific">Chitinibacter bivalviorum</name>
    <dbReference type="NCBI Taxonomy" id="2739434"/>
    <lineage>
        <taxon>Bacteria</taxon>
        <taxon>Pseudomonadati</taxon>
        <taxon>Pseudomonadota</taxon>
        <taxon>Betaproteobacteria</taxon>
        <taxon>Neisseriales</taxon>
        <taxon>Chitinibacteraceae</taxon>
        <taxon>Chitinibacter</taxon>
    </lineage>
</organism>
<protein>
    <recommendedName>
        <fullName evidence="3">Tail fiber assembly protein</fullName>
    </recommendedName>
</protein>
<dbReference type="EMBL" id="CP058627">
    <property type="protein sequence ID" value="QLG87640.1"/>
    <property type="molecule type" value="Genomic_DNA"/>
</dbReference>
<dbReference type="AlphaFoldDB" id="A0A7H9BG12"/>
<evidence type="ECO:0008006" key="3">
    <source>
        <dbReference type="Google" id="ProtNLM"/>
    </source>
</evidence>
<dbReference type="RefSeq" id="WP_179357721.1">
    <property type="nucleotide sequence ID" value="NZ_CP058627.1"/>
</dbReference>